<protein>
    <submittedName>
        <fullName evidence="2">Unnamed protein product</fullName>
    </submittedName>
</protein>
<feature type="region of interest" description="Disordered" evidence="1">
    <location>
        <begin position="200"/>
        <end position="232"/>
    </location>
</feature>
<evidence type="ECO:0000313" key="3">
    <source>
        <dbReference type="Proteomes" id="UP001165083"/>
    </source>
</evidence>
<organism evidence="2 3">
    <name type="scientific">Phytophthora lilii</name>
    <dbReference type="NCBI Taxonomy" id="2077276"/>
    <lineage>
        <taxon>Eukaryota</taxon>
        <taxon>Sar</taxon>
        <taxon>Stramenopiles</taxon>
        <taxon>Oomycota</taxon>
        <taxon>Peronosporomycetes</taxon>
        <taxon>Peronosporales</taxon>
        <taxon>Peronosporaceae</taxon>
        <taxon>Phytophthora</taxon>
    </lineage>
</organism>
<evidence type="ECO:0000313" key="2">
    <source>
        <dbReference type="EMBL" id="GMF13051.1"/>
    </source>
</evidence>
<gene>
    <name evidence="2" type="ORF">Plil01_000357000</name>
</gene>
<sequence length="333" mass="39116">MSLSSYFSGNQTKQKAYDKYYNQMSRRDFVQRRKLKALIAQEAADESLTDKLAQLYMGSVGKSPDYEYDRVLKKIQKSKPEVVKGPTVEIPRGGFTENLRSKTRAAQNTPDTESERKSMDFFNDQFERDTRALRTTRAFKADSYGDAKQKAQREARKYVEDYQKRARSDKVNANRVLTPDQEEFATKKVAKRILSGFKRDRKDSVVSTKPEPKRRLFDEAEAADDVGEEDDEEEKMSAVQLRREQELKKLNPGLRSQYQRMAKDEFIAKENYDREAFFKRFRREFRANIDLRHGDGYFKRHFQRPDVSLPNDQKNFDNYKKKITTILNKALPV</sequence>
<dbReference type="EMBL" id="BSXW01000140">
    <property type="protein sequence ID" value="GMF13051.1"/>
    <property type="molecule type" value="Genomic_DNA"/>
</dbReference>
<reference evidence="2" key="1">
    <citation type="submission" date="2023-04" db="EMBL/GenBank/DDBJ databases">
        <title>Phytophthora lilii NBRC 32176.</title>
        <authorList>
            <person name="Ichikawa N."/>
            <person name="Sato H."/>
            <person name="Tonouchi N."/>
        </authorList>
    </citation>
    <scope>NUCLEOTIDE SEQUENCE</scope>
    <source>
        <strain evidence="2">NBRC 32176</strain>
    </source>
</reference>
<evidence type="ECO:0000256" key="1">
    <source>
        <dbReference type="SAM" id="MobiDB-lite"/>
    </source>
</evidence>
<comment type="caution">
    <text evidence="2">The sequence shown here is derived from an EMBL/GenBank/DDBJ whole genome shotgun (WGS) entry which is preliminary data.</text>
</comment>
<name>A0A9W6WPY0_9STRA</name>
<dbReference type="AlphaFoldDB" id="A0A9W6WPY0"/>
<accession>A0A9W6WPY0</accession>
<keyword evidence="3" id="KW-1185">Reference proteome</keyword>
<dbReference type="Proteomes" id="UP001165083">
    <property type="component" value="Unassembled WGS sequence"/>
</dbReference>
<feature type="compositionally biased region" description="Basic and acidic residues" evidence="1">
    <location>
        <begin position="200"/>
        <end position="218"/>
    </location>
</feature>
<feature type="compositionally biased region" description="Acidic residues" evidence="1">
    <location>
        <begin position="219"/>
        <end position="232"/>
    </location>
</feature>
<proteinExistence type="predicted"/>